<sequence>MKLRKIIMPLFAFSLVFTGCSRIPKFEDEDITFEYGEKIYQQDLRDLITNPDLVPESTVFKVDGKNFDEEEKYSIGEHTLSFKFNDETIKTKFNIEDTLAPSISLSEDTFDINSNIDLNSLIKITDASKFDYTIDGTVDSSKVGEYEVRVKASDEVGNETQSTLTITIKDLKAEEAEKQAQQNAEQEEDMMDEAESKVYDYLALYYPQIDVGVDDMLQCYVTNMGTEYIVQFPCSLEDDSRHQIVAYVQINNGQVGEITRIVMDGSTQIK</sequence>
<feature type="coiled-coil region" evidence="1">
    <location>
        <begin position="168"/>
        <end position="197"/>
    </location>
</feature>
<evidence type="ECO:0000313" key="3">
    <source>
        <dbReference type="Proteomes" id="UP000195447"/>
    </source>
</evidence>
<dbReference type="Proteomes" id="UP000195447">
    <property type="component" value="Unassembled WGS sequence"/>
</dbReference>
<dbReference type="RefSeq" id="WP_087158174.1">
    <property type="nucleotide sequence ID" value="NZ_NFKM01000002.1"/>
</dbReference>
<dbReference type="CDD" id="cd00146">
    <property type="entry name" value="PKD"/>
    <property type="match status" value="1"/>
</dbReference>
<dbReference type="AlphaFoldDB" id="A0A1Y4M4V1"/>
<keyword evidence="1" id="KW-0175">Coiled coil</keyword>
<name>A0A1Y4M4V1_9FIRM</name>
<dbReference type="InterPro" id="IPR013783">
    <property type="entry name" value="Ig-like_fold"/>
</dbReference>
<evidence type="ECO:0008006" key="4">
    <source>
        <dbReference type="Google" id="ProtNLM"/>
    </source>
</evidence>
<reference evidence="3" key="1">
    <citation type="submission" date="2017-04" db="EMBL/GenBank/DDBJ databases">
        <title>Function of individual gut microbiota members based on whole genome sequencing of pure cultures obtained from chicken caecum.</title>
        <authorList>
            <person name="Medvecky M."/>
            <person name="Cejkova D."/>
            <person name="Polansky O."/>
            <person name="Karasova D."/>
            <person name="Kubasova T."/>
            <person name="Cizek A."/>
            <person name="Rychlik I."/>
        </authorList>
    </citation>
    <scope>NUCLEOTIDE SEQUENCE [LARGE SCALE GENOMIC DNA]</scope>
    <source>
        <strain evidence="3">An178</strain>
    </source>
</reference>
<accession>A0A1Y4M4V1</accession>
<dbReference type="EMBL" id="NFKM01000002">
    <property type="protein sequence ID" value="OUP61732.1"/>
    <property type="molecule type" value="Genomic_DNA"/>
</dbReference>
<evidence type="ECO:0000313" key="2">
    <source>
        <dbReference type="EMBL" id="OUP61732.1"/>
    </source>
</evidence>
<dbReference type="PROSITE" id="PS51257">
    <property type="entry name" value="PROKAR_LIPOPROTEIN"/>
    <property type="match status" value="1"/>
</dbReference>
<protein>
    <recommendedName>
        <fullName evidence="4">Pesticidal crystal protein Cry22Aa Ig-like domain-containing protein</fullName>
    </recommendedName>
</protein>
<proteinExistence type="predicted"/>
<comment type="caution">
    <text evidence="2">The sequence shown here is derived from an EMBL/GenBank/DDBJ whole genome shotgun (WGS) entry which is preliminary data.</text>
</comment>
<gene>
    <name evidence="2" type="ORF">B5F14_01880</name>
</gene>
<dbReference type="Gene3D" id="2.60.40.10">
    <property type="entry name" value="Immunoglobulins"/>
    <property type="match status" value="1"/>
</dbReference>
<organism evidence="2 3">
    <name type="scientific">Faecalitalea cylindroides</name>
    <dbReference type="NCBI Taxonomy" id="39483"/>
    <lineage>
        <taxon>Bacteria</taxon>
        <taxon>Bacillati</taxon>
        <taxon>Bacillota</taxon>
        <taxon>Erysipelotrichia</taxon>
        <taxon>Erysipelotrichales</taxon>
        <taxon>Erysipelotrichaceae</taxon>
        <taxon>Faecalitalea</taxon>
    </lineage>
</organism>
<keyword evidence="3" id="KW-1185">Reference proteome</keyword>
<evidence type="ECO:0000256" key="1">
    <source>
        <dbReference type="SAM" id="Coils"/>
    </source>
</evidence>